<evidence type="ECO:0000313" key="1">
    <source>
        <dbReference type="EMBL" id="CAL1538021.1"/>
    </source>
</evidence>
<dbReference type="Proteomes" id="UP001497497">
    <property type="component" value="Unassembled WGS sequence"/>
</dbReference>
<protein>
    <submittedName>
        <fullName evidence="1">Uncharacterized protein</fullName>
    </submittedName>
</protein>
<gene>
    <name evidence="1" type="ORF">GSLYS_00011842001</name>
</gene>
<dbReference type="PANTHER" id="PTHR45913:SF9">
    <property type="entry name" value="GENERAL TRANSCRIPTION FACTOR II-I REPEAT DOMAIN-CONTAINING PROTEIN 2-LIKE-RELATED"/>
    <property type="match status" value="1"/>
</dbReference>
<dbReference type="AlphaFoldDB" id="A0AAV2HW59"/>
<proteinExistence type="predicted"/>
<name>A0AAV2HW59_LYMST</name>
<dbReference type="PANTHER" id="PTHR45913">
    <property type="entry name" value="EPM2A-INTERACTING PROTEIN 1"/>
    <property type="match status" value="1"/>
</dbReference>
<keyword evidence="2" id="KW-1185">Reference proteome</keyword>
<reference evidence="1 2" key="1">
    <citation type="submission" date="2024-04" db="EMBL/GenBank/DDBJ databases">
        <authorList>
            <consortium name="Genoscope - CEA"/>
            <person name="William W."/>
        </authorList>
    </citation>
    <scope>NUCLEOTIDE SEQUENCE [LARGE SCALE GENOMIC DNA]</scope>
</reference>
<comment type="caution">
    <text evidence="1">The sequence shown here is derived from an EMBL/GenBank/DDBJ whole genome shotgun (WGS) entry which is preliminary data.</text>
</comment>
<organism evidence="1 2">
    <name type="scientific">Lymnaea stagnalis</name>
    <name type="common">Great pond snail</name>
    <name type="synonym">Helix stagnalis</name>
    <dbReference type="NCBI Taxonomy" id="6523"/>
    <lineage>
        <taxon>Eukaryota</taxon>
        <taxon>Metazoa</taxon>
        <taxon>Spiralia</taxon>
        <taxon>Lophotrochozoa</taxon>
        <taxon>Mollusca</taxon>
        <taxon>Gastropoda</taxon>
        <taxon>Heterobranchia</taxon>
        <taxon>Euthyneura</taxon>
        <taxon>Panpulmonata</taxon>
        <taxon>Hygrophila</taxon>
        <taxon>Lymnaeoidea</taxon>
        <taxon>Lymnaeidae</taxon>
        <taxon>Lymnaea</taxon>
    </lineage>
</organism>
<accession>A0AAV2HW59</accession>
<sequence>MLLEMKHIQGSTVYCDFEIKIVNGEWKSDFMFAINIMETMNELNVKLQGNSLFAHEIYVHVKSFQANLSLFSRQAGENRFCHFLLLKQKTISLEMNG</sequence>
<dbReference type="EMBL" id="CAXITT010000282">
    <property type="protein sequence ID" value="CAL1538021.1"/>
    <property type="molecule type" value="Genomic_DNA"/>
</dbReference>
<evidence type="ECO:0000313" key="2">
    <source>
        <dbReference type="Proteomes" id="UP001497497"/>
    </source>
</evidence>